<keyword evidence="7" id="KW-1185">Reference proteome</keyword>
<evidence type="ECO:0000256" key="1">
    <source>
        <dbReference type="ARBA" id="ARBA00022691"/>
    </source>
</evidence>
<protein>
    <submittedName>
        <fullName evidence="6">Radical SAM protein</fullName>
    </submittedName>
</protein>
<organism evidence="6 7">
    <name type="scientific">Actinomyces oris</name>
    <dbReference type="NCBI Taxonomy" id="544580"/>
    <lineage>
        <taxon>Bacteria</taxon>
        <taxon>Bacillati</taxon>
        <taxon>Actinomycetota</taxon>
        <taxon>Actinomycetes</taxon>
        <taxon>Actinomycetales</taxon>
        <taxon>Actinomycetaceae</taxon>
        <taxon>Actinomyces</taxon>
    </lineage>
</organism>
<dbReference type="EMBL" id="JAXBCZ010000001">
    <property type="protein sequence ID" value="MEA1304578.1"/>
    <property type="molecule type" value="Genomic_DNA"/>
</dbReference>
<dbReference type="PANTHER" id="PTHR11228:SF7">
    <property type="entry name" value="PQQA PEPTIDE CYCLASE"/>
    <property type="match status" value="1"/>
</dbReference>
<dbReference type="SUPFAM" id="SSF102114">
    <property type="entry name" value="Radical SAM enzymes"/>
    <property type="match status" value="1"/>
</dbReference>
<sequence length="292" mass="30582">MFESPSTINWNLTYRCPLDCGHCYSRSRSSDRELSLDDKMRVAENVVASHVFEVNIGGGEPGLLPELPGLVSVLSSEHAHINLSASGLGISQMQLDLLVAHGLGGLLVSLDSIDPDRHDRLRGAEGCHAAALALASAGVARGLKVRFSFVVTRDNLAEVPSVAELAAAMGATSLDVKRLRLAGNGQSMGELDLDASQIADLRSSAVGLAARTLPIRLHLDSGSTTQAGADCPCGKIALTIRDDGAIIACPYNGMTVMGNATIDSISEVWQANRAVATRGDALCGALGRRKSQ</sequence>
<dbReference type="Proteomes" id="UP001289581">
    <property type="component" value="Unassembled WGS sequence"/>
</dbReference>
<dbReference type="SFLD" id="SFLDG01386">
    <property type="entry name" value="main_SPASM_domain-containing"/>
    <property type="match status" value="1"/>
</dbReference>
<dbReference type="Pfam" id="PF04055">
    <property type="entry name" value="Radical_SAM"/>
    <property type="match status" value="1"/>
</dbReference>
<proteinExistence type="predicted"/>
<evidence type="ECO:0000259" key="5">
    <source>
        <dbReference type="PROSITE" id="PS51918"/>
    </source>
</evidence>
<dbReference type="InterPro" id="IPR013785">
    <property type="entry name" value="Aldolase_TIM"/>
</dbReference>
<dbReference type="CDD" id="cd21109">
    <property type="entry name" value="SPASM"/>
    <property type="match status" value="1"/>
</dbReference>
<dbReference type="InterPro" id="IPR007197">
    <property type="entry name" value="rSAM"/>
</dbReference>
<evidence type="ECO:0000256" key="3">
    <source>
        <dbReference type="ARBA" id="ARBA00023004"/>
    </source>
</evidence>
<dbReference type="InterPro" id="IPR023885">
    <property type="entry name" value="4Fe4S-binding_SPASM_dom"/>
</dbReference>
<gene>
    <name evidence="6" type="ORF">QU665_05780</name>
</gene>
<dbReference type="SFLD" id="SFLDS00029">
    <property type="entry name" value="Radical_SAM"/>
    <property type="match status" value="1"/>
</dbReference>
<dbReference type="InterPro" id="IPR058240">
    <property type="entry name" value="rSAM_sf"/>
</dbReference>
<dbReference type="CDD" id="cd01335">
    <property type="entry name" value="Radical_SAM"/>
    <property type="match status" value="1"/>
</dbReference>
<keyword evidence="1" id="KW-0949">S-adenosyl-L-methionine</keyword>
<comment type="caution">
    <text evidence="6">The sequence shown here is derived from an EMBL/GenBank/DDBJ whole genome shotgun (WGS) entry which is preliminary data.</text>
</comment>
<keyword evidence="3" id="KW-0408">Iron</keyword>
<keyword evidence="2" id="KW-0479">Metal-binding</keyword>
<reference evidence="6 7" key="1">
    <citation type="submission" date="2023-06" db="EMBL/GenBank/DDBJ databases">
        <title>Actinomyces orist ORNL 0101 HMT-893 genome.</title>
        <authorList>
            <person name="Johnston C.D."/>
            <person name="Chen T."/>
            <person name="Dewhirst F.E."/>
        </authorList>
    </citation>
    <scope>NUCLEOTIDE SEQUENCE [LARGE SCALE GENOMIC DNA]</scope>
    <source>
        <strain evidence="6 7">ORNL 0101</strain>
    </source>
</reference>
<evidence type="ECO:0000256" key="4">
    <source>
        <dbReference type="ARBA" id="ARBA00023014"/>
    </source>
</evidence>
<evidence type="ECO:0000256" key="2">
    <source>
        <dbReference type="ARBA" id="ARBA00022723"/>
    </source>
</evidence>
<dbReference type="Gene3D" id="3.20.20.70">
    <property type="entry name" value="Aldolase class I"/>
    <property type="match status" value="1"/>
</dbReference>
<feature type="domain" description="Radical SAM core" evidence="5">
    <location>
        <begin position="2"/>
        <end position="224"/>
    </location>
</feature>
<dbReference type="GO" id="GO:0051536">
    <property type="term" value="F:iron-sulfur cluster binding"/>
    <property type="evidence" value="ECO:0007669"/>
    <property type="project" value="UniProtKB-KW"/>
</dbReference>
<dbReference type="InterPro" id="IPR050377">
    <property type="entry name" value="Radical_SAM_PqqE_MftC-like"/>
</dbReference>
<dbReference type="PROSITE" id="PS51918">
    <property type="entry name" value="RADICAL_SAM"/>
    <property type="match status" value="1"/>
</dbReference>
<dbReference type="PANTHER" id="PTHR11228">
    <property type="entry name" value="RADICAL SAM DOMAIN PROTEIN"/>
    <property type="match status" value="1"/>
</dbReference>
<name>A0AAW9KQC6_9ACTO</name>
<dbReference type="Pfam" id="PF13186">
    <property type="entry name" value="SPASM"/>
    <property type="match status" value="1"/>
</dbReference>
<evidence type="ECO:0000313" key="7">
    <source>
        <dbReference type="Proteomes" id="UP001289581"/>
    </source>
</evidence>
<dbReference type="GO" id="GO:0046872">
    <property type="term" value="F:metal ion binding"/>
    <property type="evidence" value="ECO:0007669"/>
    <property type="project" value="UniProtKB-KW"/>
</dbReference>
<dbReference type="SFLD" id="SFLDG01067">
    <property type="entry name" value="SPASM/twitch_domain_containing"/>
    <property type="match status" value="1"/>
</dbReference>
<dbReference type="AlphaFoldDB" id="A0AAW9KQC6"/>
<dbReference type="GO" id="GO:0003824">
    <property type="term" value="F:catalytic activity"/>
    <property type="evidence" value="ECO:0007669"/>
    <property type="project" value="InterPro"/>
</dbReference>
<dbReference type="RefSeq" id="WP_303772350.1">
    <property type="nucleotide sequence ID" value="NZ_JAXBCZ010000001.1"/>
</dbReference>
<accession>A0AAW9KQC6</accession>
<evidence type="ECO:0000313" key="6">
    <source>
        <dbReference type="EMBL" id="MEA1304578.1"/>
    </source>
</evidence>
<keyword evidence="4" id="KW-0411">Iron-sulfur</keyword>